<dbReference type="Proteomes" id="UP000824633">
    <property type="component" value="Chromosome"/>
</dbReference>
<accession>A0ABN6J128</accession>
<organism evidence="2 3">
    <name type="scientific">Clostridium gelidum</name>
    <dbReference type="NCBI Taxonomy" id="704125"/>
    <lineage>
        <taxon>Bacteria</taxon>
        <taxon>Bacillati</taxon>
        <taxon>Bacillota</taxon>
        <taxon>Clostridia</taxon>
        <taxon>Eubacteriales</taxon>
        <taxon>Clostridiaceae</taxon>
        <taxon>Clostridium</taxon>
    </lineage>
</organism>
<name>A0ABN6J128_9CLOT</name>
<dbReference type="SUPFAM" id="SSF109709">
    <property type="entry name" value="KorB DNA-binding domain-like"/>
    <property type="match status" value="1"/>
</dbReference>
<protein>
    <recommendedName>
        <fullName evidence="1">ParB/Spo0J HTH domain-containing protein</fullName>
    </recommendedName>
</protein>
<evidence type="ECO:0000313" key="2">
    <source>
        <dbReference type="EMBL" id="BCZ46853.1"/>
    </source>
</evidence>
<reference evidence="3" key="1">
    <citation type="submission" date="2021-07" db="EMBL/GenBank/DDBJ databases">
        <title>Complete genome sequencing of a Clostridium isolate.</title>
        <authorList>
            <person name="Ueki A."/>
            <person name="Tonouchi A."/>
        </authorList>
    </citation>
    <scope>NUCLEOTIDE SEQUENCE [LARGE SCALE GENOMIC DNA]</scope>
    <source>
        <strain evidence="3">C5S11</strain>
    </source>
</reference>
<evidence type="ECO:0000313" key="3">
    <source>
        <dbReference type="Proteomes" id="UP000824633"/>
    </source>
</evidence>
<dbReference type="EMBL" id="AP024849">
    <property type="protein sequence ID" value="BCZ46853.1"/>
    <property type="molecule type" value="Genomic_DNA"/>
</dbReference>
<dbReference type="Pfam" id="PF17762">
    <property type="entry name" value="HTH_ParB"/>
    <property type="match status" value="1"/>
</dbReference>
<keyword evidence="3" id="KW-1185">Reference proteome</keyword>
<proteinExistence type="predicted"/>
<gene>
    <name evidence="2" type="ORF">psyc5s11_29200</name>
</gene>
<dbReference type="Gene3D" id="1.10.10.2830">
    <property type="match status" value="1"/>
</dbReference>
<dbReference type="InterPro" id="IPR041468">
    <property type="entry name" value="HTH_ParB/Spo0J"/>
</dbReference>
<evidence type="ECO:0000259" key="1">
    <source>
        <dbReference type="Pfam" id="PF17762"/>
    </source>
</evidence>
<feature type="domain" description="ParB/Spo0J HTH" evidence="1">
    <location>
        <begin position="102"/>
        <end position="179"/>
    </location>
</feature>
<sequence length="183" mass="20994">MILWDVIFISLVSRHFDSLFWSVGIRCGHFGGVELDNRSKDDMILEDLICTNIMQRGVGNVNPMKMAKCIMELERIYGIQNGGDRGNQYKVAEQDNLTLPKTQEGLADQVGISKQQLQDYKKLTTLIPELQQMVENGSMKATVGYKIWAKMPHEEQEKFFEEIGREKLKTMTQKATEQYIEGI</sequence>